<dbReference type="OrthoDB" id="164329at2"/>
<dbReference type="AlphaFoldDB" id="B1C5D1"/>
<dbReference type="EMBL" id="ABIK02000015">
    <property type="protein sequence ID" value="EDS73875.1"/>
    <property type="molecule type" value="Genomic_DNA"/>
</dbReference>
<evidence type="ECO:0008006" key="3">
    <source>
        <dbReference type="Google" id="ProtNLM"/>
    </source>
</evidence>
<dbReference type="Pfam" id="PF11756">
    <property type="entry name" value="YgbA_NO"/>
    <property type="match status" value="1"/>
</dbReference>
<reference evidence="1" key="1">
    <citation type="submission" date="2008-02" db="EMBL/GenBank/DDBJ databases">
        <authorList>
            <person name="Fulton L."/>
            <person name="Clifton S."/>
            <person name="Fulton B."/>
            <person name="Xu J."/>
            <person name="Minx P."/>
            <person name="Pepin K.H."/>
            <person name="Johnson M."/>
            <person name="Thiruvilangam P."/>
            <person name="Bhonagiri V."/>
            <person name="Nash W.E."/>
            <person name="Mardis E.R."/>
            <person name="Wilson R.K."/>
        </authorList>
    </citation>
    <scope>NUCLEOTIDE SEQUENCE [LARGE SCALE GENOMIC DNA]</scope>
    <source>
        <strain evidence="1">DSM 1552</strain>
    </source>
</reference>
<dbReference type="eggNOG" id="ENOG5032ZJK">
    <property type="taxonomic scope" value="Bacteria"/>
</dbReference>
<evidence type="ECO:0000313" key="1">
    <source>
        <dbReference type="EMBL" id="EDS73875.1"/>
    </source>
</evidence>
<proteinExistence type="predicted"/>
<evidence type="ECO:0000313" key="2">
    <source>
        <dbReference type="Proteomes" id="UP000004910"/>
    </source>
</evidence>
<dbReference type="InterPro" id="IPR020483">
    <property type="entry name" value="Uncharacterised_YgbA"/>
</dbReference>
<comment type="caution">
    <text evidence="1">The sequence shown here is derived from an EMBL/GenBank/DDBJ whole genome shotgun (WGS) entry which is preliminary data.</text>
</comment>
<dbReference type="GeneID" id="94016338"/>
<gene>
    <name evidence="1" type="ORF">CLOSPI_02300</name>
</gene>
<sequence>MRDKIVEKREKEKRMIKEMISLYCCKKHHSRHLCTECNELLNYANMRINKCPFMETKTFCSKCKVHCYKPDMQKKIKEVMRFSGPRMLFYHPVLALRHFIESRKLTI</sequence>
<protein>
    <recommendedName>
        <fullName evidence="3">Nitrous oxide-stimulated promoter</fullName>
    </recommendedName>
</protein>
<dbReference type="RefSeq" id="WP_004610759.1">
    <property type="nucleotide sequence ID" value="NZ_CP102275.1"/>
</dbReference>
<dbReference type="HOGENOM" id="CLU_138593_0_0_9"/>
<accession>B1C5D1</accession>
<organism evidence="1 2">
    <name type="scientific">Thomasclavelia spiroformis DSM 1552</name>
    <dbReference type="NCBI Taxonomy" id="428126"/>
    <lineage>
        <taxon>Bacteria</taxon>
        <taxon>Bacillati</taxon>
        <taxon>Bacillota</taxon>
        <taxon>Erysipelotrichia</taxon>
        <taxon>Erysipelotrichales</taxon>
        <taxon>Coprobacillaceae</taxon>
        <taxon>Thomasclavelia</taxon>
    </lineage>
</organism>
<name>B1C5D1_9FIRM</name>
<keyword evidence="2" id="KW-1185">Reference proteome</keyword>
<reference evidence="1" key="2">
    <citation type="submission" date="2014-06" db="EMBL/GenBank/DDBJ databases">
        <title>Draft genome sequence of Clostridium spiroforme (DSM 1552).</title>
        <authorList>
            <person name="Sudarsanam P."/>
            <person name="Ley R."/>
            <person name="Guruge J."/>
            <person name="Turnbaugh P.J."/>
            <person name="Mahowald M."/>
            <person name="Liep D."/>
            <person name="Gordon J."/>
        </authorList>
    </citation>
    <scope>NUCLEOTIDE SEQUENCE</scope>
    <source>
        <strain evidence="1">DSM 1552</strain>
    </source>
</reference>
<dbReference type="Proteomes" id="UP000004910">
    <property type="component" value="Unassembled WGS sequence"/>
</dbReference>
<dbReference type="STRING" id="428126.CLOSPI_02300"/>
<dbReference type="NCBIfam" id="NF007714">
    <property type="entry name" value="PRK10410.1-2"/>
    <property type="match status" value="1"/>
</dbReference>